<gene>
    <name evidence="1" type="ORF">CBM2587_A230102</name>
</gene>
<dbReference type="AlphaFoldDB" id="A0A975X0Z4"/>
<reference evidence="1 2" key="1">
    <citation type="submission" date="2018-01" db="EMBL/GenBank/DDBJ databases">
        <authorList>
            <person name="Clerissi C."/>
        </authorList>
    </citation>
    <scope>NUCLEOTIDE SEQUENCE [LARGE SCALE GENOMIC DNA]</scope>
    <source>
        <strain evidence="1">Cupriavidus sp. LMG 19464</strain>
    </source>
</reference>
<dbReference type="EMBL" id="OFSQ01000016">
    <property type="protein sequence ID" value="SOY51119.1"/>
    <property type="molecule type" value="Genomic_DNA"/>
</dbReference>
<evidence type="ECO:0000313" key="2">
    <source>
        <dbReference type="Proteomes" id="UP000256780"/>
    </source>
</evidence>
<organism evidence="1 2">
    <name type="scientific">Cupriavidus taiwanensis</name>
    <dbReference type="NCBI Taxonomy" id="164546"/>
    <lineage>
        <taxon>Bacteria</taxon>
        <taxon>Pseudomonadati</taxon>
        <taxon>Pseudomonadota</taxon>
        <taxon>Betaproteobacteria</taxon>
        <taxon>Burkholderiales</taxon>
        <taxon>Burkholderiaceae</taxon>
        <taxon>Cupriavidus</taxon>
    </lineage>
</organism>
<dbReference type="Proteomes" id="UP000256780">
    <property type="component" value="Chromosome CBM2587_a"/>
</dbReference>
<sequence>MQAGKFFCTFFLTSWCKRIMIRLDKSLTSLQRSRKQDGTEKRDARFDAMTKVVAEEHENFDADQARPAS</sequence>
<comment type="caution">
    <text evidence="1">The sequence shown here is derived from an EMBL/GenBank/DDBJ whole genome shotgun (WGS) entry which is preliminary data.</text>
</comment>
<evidence type="ECO:0000313" key="1">
    <source>
        <dbReference type="EMBL" id="SOY51119.1"/>
    </source>
</evidence>
<protein>
    <submittedName>
        <fullName evidence="1">Uncharacterized protein</fullName>
    </submittedName>
</protein>
<accession>A0A975X0Z4</accession>
<name>A0A975X0Z4_9BURK</name>
<proteinExistence type="predicted"/>